<dbReference type="InterPro" id="IPR011009">
    <property type="entry name" value="Kinase-like_dom_sf"/>
</dbReference>
<accession>A0A0Q3WVC7</accession>
<evidence type="ECO:0000259" key="1">
    <source>
        <dbReference type="Pfam" id="PF01636"/>
    </source>
</evidence>
<dbReference type="SUPFAM" id="SSF56112">
    <property type="entry name" value="Protein kinase-like (PK-like)"/>
    <property type="match status" value="1"/>
</dbReference>
<dbReference type="AlphaFoldDB" id="A0A0Q3WVC7"/>
<dbReference type="Proteomes" id="UP000051888">
    <property type="component" value="Unassembled WGS sequence"/>
</dbReference>
<reference evidence="2 3" key="1">
    <citation type="submission" date="2015-09" db="EMBL/GenBank/DDBJ databases">
        <title>Genome sequencing project for genomic taxonomy and phylogenomics of Bacillus-like bacteria.</title>
        <authorList>
            <person name="Liu B."/>
            <person name="Wang J."/>
            <person name="Zhu Y."/>
            <person name="Liu G."/>
            <person name="Chen Q."/>
            <person name="Chen Z."/>
            <person name="Lan J."/>
            <person name="Che J."/>
            <person name="Ge C."/>
            <person name="Shi H."/>
            <person name="Pan Z."/>
            <person name="Liu X."/>
        </authorList>
    </citation>
    <scope>NUCLEOTIDE SEQUENCE [LARGE SCALE GENOMIC DNA]</scope>
    <source>
        <strain evidence="2 3">LMG 18435</strain>
    </source>
</reference>
<gene>
    <name evidence="2" type="ORF">AN964_03220</name>
</gene>
<keyword evidence="3" id="KW-1185">Reference proteome</keyword>
<dbReference type="PATRIC" id="fig|157838.3.peg.715"/>
<keyword evidence="2" id="KW-0808">Transferase</keyword>
<organism evidence="2 3">
    <name type="scientific">Heyndrickxia shackletonii</name>
    <dbReference type="NCBI Taxonomy" id="157838"/>
    <lineage>
        <taxon>Bacteria</taxon>
        <taxon>Bacillati</taxon>
        <taxon>Bacillota</taxon>
        <taxon>Bacilli</taxon>
        <taxon>Bacillales</taxon>
        <taxon>Bacillaceae</taxon>
        <taxon>Heyndrickxia</taxon>
    </lineage>
</organism>
<dbReference type="InterPro" id="IPR002575">
    <property type="entry name" value="Aminoglycoside_PTrfase"/>
</dbReference>
<evidence type="ECO:0000313" key="3">
    <source>
        <dbReference type="Proteomes" id="UP000051888"/>
    </source>
</evidence>
<dbReference type="GO" id="GO:0016740">
    <property type="term" value="F:transferase activity"/>
    <property type="evidence" value="ECO:0007669"/>
    <property type="project" value="UniProtKB-KW"/>
</dbReference>
<dbReference type="STRING" id="157838.AN964_03220"/>
<dbReference type="PANTHER" id="PTHR41283:SF1">
    <property type="entry name" value="AMINOGLYCOSIDE PHOSPHOTRANSFERASE DOMAIN-CONTAINING PROTEIN"/>
    <property type="match status" value="1"/>
</dbReference>
<feature type="domain" description="Aminoglycoside phosphotransferase" evidence="1">
    <location>
        <begin position="17"/>
        <end position="239"/>
    </location>
</feature>
<dbReference type="Pfam" id="PF01636">
    <property type="entry name" value="APH"/>
    <property type="match status" value="1"/>
</dbReference>
<dbReference type="PANTHER" id="PTHR41283">
    <property type="entry name" value="AMINOGLYCOSIDE PHOSPHOTRANSFERASE"/>
    <property type="match status" value="1"/>
</dbReference>
<dbReference type="Gene3D" id="3.90.1200.10">
    <property type="match status" value="1"/>
</dbReference>
<dbReference type="RefSeq" id="WP_055738334.1">
    <property type="nucleotide sequence ID" value="NZ_JAAIWL010000016.1"/>
</dbReference>
<dbReference type="EMBL" id="LJJC01000004">
    <property type="protein sequence ID" value="KQL52636.1"/>
    <property type="molecule type" value="Genomic_DNA"/>
</dbReference>
<sequence length="305" mass="35968">MEELITEIPILRSAKKVEEIHKGYSFDKKYLVTVNEQEKYLLRTSGAKEYERKTTEFAILQEMKKLHVQSPQPIELGLLEDKGMCYSVYSYVEGEDAKIKLPAYTLREQYSIGMAASQDLKRMHSLQAPSTIESWFPRITKKYKRYIDAYKTCGKRIHSDHRLIDFIETNVDLLKNRPNRFQHDDFHPGNIIEKNKQYSGVIDFERFDWGDPFHDFVKVGMFSCETSIPFSVGQIIGYFNGEIPEHFWRLYSIYLVMTIFSSIVWTLKAAPDTIDEMMERLYRVMEDHKNFENLTPGWFLTGFKQ</sequence>
<evidence type="ECO:0000313" key="2">
    <source>
        <dbReference type="EMBL" id="KQL52636.1"/>
    </source>
</evidence>
<comment type="caution">
    <text evidence="2">The sequence shown here is derived from an EMBL/GenBank/DDBJ whole genome shotgun (WGS) entry which is preliminary data.</text>
</comment>
<proteinExistence type="predicted"/>
<protein>
    <submittedName>
        <fullName evidence="2">Aminoglycoside phosphotransferase</fullName>
    </submittedName>
</protein>
<name>A0A0Q3WVC7_9BACI</name>
<dbReference type="OrthoDB" id="334783at2"/>